<evidence type="ECO:0000256" key="3">
    <source>
        <dbReference type="ARBA" id="ARBA00022630"/>
    </source>
</evidence>
<name>A0ABU2B6F4_9MICC</name>
<organism evidence="8 9">
    <name type="scientific">Enteractinococcus fodinae</name>
    <dbReference type="NCBI Taxonomy" id="684663"/>
    <lineage>
        <taxon>Bacteria</taxon>
        <taxon>Bacillati</taxon>
        <taxon>Actinomycetota</taxon>
        <taxon>Actinomycetes</taxon>
        <taxon>Micrococcales</taxon>
        <taxon>Micrococcaceae</taxon>
    </lineage>
</organism>
<dbReference type="Pfam" id="PF02771">
    <property type="entry name" value="Acyl-CoA_dh_N"/>
    <property type="match status" value="1"/>
</dbReference>
<keyword evidence="5" id="KW-0560">Oxidoreductase</keyword>
<evidence type="ECO:0000256" key="5">
    <source>
        <dbReference type="ARBA" id="ARBA00023002"/>
    </source>
</evidence>
<feature type="domain" description="Acyl-CoA dehydrogenase/oxidase C-terminal" evidence="6">
    <location>
        <begin position="223"/>
        <end position="366"/>
    </location>
</feature>
<proteinExistence type="inferred from homology"/>
<dbReference type="Pfam" id="PF00441">
    <property type="entry name" value="Acyl-CoA_dh_1"/>
    <property type="match status" value="1"/>
</dbReference>
<dbReference type="PANTHER" id="PTHR43884">
    <property type="entry name" value="ACYL-COA DEHYDROGENASE"/>
    <property type="match status" value="1"/>
</dbReference>
<dbReference type="InterPro" id="IPR009100">
    <property type="entry name" value="AcylCoA_DH/oxidase_NM_dom_sf"/>
</dbReference>
<evidence type="ECO:0000256" key="2">
    <source>
        <dbReference type="ARBA" id="ARBA00009347"/>
    </source>
</evidence>
<accession>A0ABU2B6F4</accession>
<dbReference type="EMBL" id="JAVDYJ010000001">
    <property type="protein sequence ID" value="MDR7348333.1"/>
    <property type="molecule type" value="Genomic_DNA"/>
</dbReference>
<dbReference type="InterPro" id="IPR009075">
    <property type="entry name" value="AcylCo_DH/oxidase_C"/>
</dbReference>
<comment type="caution">
    <text evidence="8">The sequence shown here is derived from an EMBL/GenBank/DDBJ whole genome shotgun (WGS) entry which is preliminary data.</text>
</comment>
<keyword evidence="4" id="KW-0274">FAD</keyword>
<dbReference type="SUPFAM" id="SSF47203">
    <property type="entry name" value="Acyl-CoA dehydrogenase C-terminal domain-like"/>
    <property type="match status" value="1"/>
</dbReference>
<evidence type="ECO:0000259" key="6">
    <source>
        <dbReference type="Pfam" id="PF00441"/>
    </source>
</evidence>
<evidence type="ECO:0000313" key="8">
    <source>
        <dbReference type="EMBL" id="MDR7348333.1"/>
    </source>
</evidence>
<dbReference type="Gene3D" id="1.20.140.10">
    <property type="entry name" value="Butyryl-CoA Dehydrogenase, subunit A, domain 3"/>
    <property type="match status" value="1"/>
</dbReference>
<dbReference type="InterPro" id="IPR013786">
    <property type="entry name" value="AcylCoA_DH/ox_N"/>
</dbReference>
<comment type="similarity">
    <text evidence="2">Belongs to the acyl-CoA dehydrogenase family.</text>
</comment>
<reference evidence="8 9" key="1">
    <citation type="submission" date="2023-07" db="EMBL/GenBank/DDBJ databases">
        <title>Sequencing the genomes of 1000 actinobacteria strains.</title>
        <authorList>
            <person name="Klenk H.-P."/>
        </authorList>
    </citation>
    <scope>NUCLEOTIDE SEQUENCE [LARGE SCALE GENOMIC DNA]</scope>
    <source>
        <strain evidence="8 9">DSM 22966</strain>
    </source>
</reference>
<evidence type="ECO:0000256" key="4">
    <source>
        <dbReference type="ARBA" id="ARBA00022827"/>
    </source>
</evidence>
<feature type="domain" description="Acyl-CoA dehydrogenase/oxidase N-terminal" evidence="7">
    <location>
        <begin position="10"/>
        <end position="110"/>
    </location>
</feature>
<dbReference type="Proteomes" id="UP001183794">
    <property type="component" value="Unassembled WGS sequence"/>
</dbReference>
<evidence type="ECO:0000313" key="9">
    <source>
        <dbReference type="Proteomes" id="UP001183794"/>
    </source>
</evidence>
<dbReference type="InterPro" id="IPR037069">
    <property type="entry name" value="AcylCoA_DH/ox_N_sf"/>
</dbReference>
<dbReference type="InterPro" id="IPR036250">
    <property type="entry name" value="AcylCo_DH-like_C"/>
</dbReference>
<dbReference type="PANTHER" id="PTHR43884:SF20">
    <property type="entry name" value="ACYL-COA DEHYDROGENASE FADE28"/>
    <property type="match status" value="1"/>
</dbReference>
<keyword evidence="3" id="KW-0285">Flavoprotein</keyword>
<dbReference type="RefSeq" id="WP_310175425.1">
    <property type="nucleotide sequence ID" value="NZ_BAABHE010000002.1"/>
</dbReference>
<evidence type="ECO:0000259" key="7">
    <source>
        <dbReference type="Pfam" id="PF02771"/>
    </source>
</evidence>
<comment type="cofactor">
    <cofactor evidence="1">
        <name>FAD</name>
        <dbReference type="ChEBI" id="CHEBI:57692"/>
    </cofactor>
</comment>
<dbReference type="SUPFAM" id="SSF56645">
    <property type="entry name" value="Acyl-CoA dehydrogenase NM domain-like"/>
    <property type="match status" value="1"/>
</dbReference>
<dbReference type="Gene3D" id="1.10.540.10">
    <property type="entry name" value="Acyl-CoA dehydrogenase/oxidase, N-terminal domain"/>
    <property type="match status" value="1"/>
</dbReference>
<evidence type="ECO:0000256" key="1">
    <source>
        <dbReference type="ARBA" id="ARBA00001974"/>
    </source>
</evidence>
<protein>
    <submittedName>
        <fullName evidence="8">Alkylation response protein AidB-like acyl-CoA dehydrogenase</fullName>
    </submittedName>
</protein>
<keyword evidence="9" id="KW-1185">Reference proteome</keyword>
<sequence>MTDIDLLPSEIEEDLRDSIRSLLESKSDSAFVASLYDDPDTDTSALDAAWAEELGLAALLVPEELDGAGATISEAAVVSEEIGRAVAPVRFFSSAVVATTLAVRLGATELVERLAAGEAFAAVACPATSATLDSGVTVVESGEDAVVNGTVPGVIEAAGADELIVVSGSGDDTIVASVAAADAKAEAFLTLDQSRRLADVTFADAPARVLGRGAQAADAVRAATVIGRTILAAEQYGVAQRSFDLALDYIKERRQFGRTIGSYQAIKHRMADLWLAVSQAGAAVTYAARVASAWQAGEETIEEAELCSLVAGSYASTVAVNAAEEALQMHGGNGMTWEFPLHLYLKRAKADELILGHAAAQRRQLAPLIDITLD</sequence>
<gene>
    <name evidence="8" type="ORF">J2S62_002590</name>
</gene>